<comment type="caution">
    <text evidence="1">The sequence shown here is derived from an EMBL/GenBank/DDBJ whole genome shotgun (WGS) entry which is preliminary data.</text>
</comment>
<dbReference type="NCBIfam" id="NF045922">
    <property type="entry name" value="CarotHydtaseCrtCRhod"/>
    <property type="match status" value="1"/>
</dbReference>
<dbReference type="Proteomes" id="UP001589670">
    <property type="component" value="Unassembled WGS sequence"/>
</dbReference>
<dbReference type="SUPFAM" id="SSF159245">
    <property type="entry name" value="AttH-like"/>
    <property type="match status" value="1"/>
</dbReference>
<protein>
    <submittedName>
        <fullName evidence="1">Carotenoid 1,2-hydratase</fullName>
        <ecNumber evidence="1">4.2.1.131</ecNumber>
    </submittedName>
</protein>
<proteinExistence type="predicted"/>
<gene>
    <name evidence="1" type="primary">crtC</name>
    <name evidence="1" type="ORF">ACFFU4_16645</name>
</gene>
<sequence length="292" mass="32344">MSDDGARAVSVIGFIGSVFSPWYAWSGRRRPENHVCINVATYGPGGRFTMTDRGEAALRQSPDCLTVGPSSMRWQDGQLIVEVDEWGAPPLISRVRGRVTVTPRTVTNVELPLTGDGAHVWRPFAPDCTIEVALDAPGWQWSGHGYFDANFGTRALEADFSRWTWGRFPTSSGATCFYDATRRDGTRLATGIRFDAGGHAQEIAPPPPAPLPRSLWALPRETRADPGHTPRQVLPMLDAPFYCRAGVRTTIDGEETTGVHEALDLDRFRAAWLKPMLAVRVPRRARWKFAKD</sequence>
<dbReference type="EMBL" id="JBHMEC010000028">
    <property type="protein sequence ID" value="MFB9151383.1"/>
    <property type="molecule type" value="Genomic_DNA"/>
</dbReference>
<accession>A0ABV5I3X1</accession>
<keyword evidence="1" id="KW-0456">Lyase</keyword>
<evidence type="ECO:0000313" key="2">
    <source>
        <dbReference type="Proteomes" id="UP001589670"/>
    </source>
</evidence>
<dbReference type="CDD" id="cd21471">
    <property type="entry name" value="CrtC-like"/>
    <property type="match status" value="1"/>
</dbReference>
<dbReference type="RefSeq" id="WP_377070998.1">
    <property type="nucleotide sequence ID" value="NZ_JBHMEC010000028.1"/>
</dbReference>
<dbReference type="EC" id="4.2.1.131" evidence="1"/>
<reference evidence="1 2" key="1">
    <citation type="submission" date="2024-09" db="EMBL/GenBank/DDBJ databases">
        <authorList>
            <person name="Sun Q."/>
            <person name="Mori K."/>
        </authorList>
    </citation>
    <scope>NUCLEOTIDE SEQUENCE [LARGE SCALE GENOMIC DNA]</scope>
    <source>
        <strain evidence="1 2">CECT 9424</strain>
    </source>
</reference>
<dbReference type="GO" id="GO:0016829">
    <property type="term" value="F:lyase activity"/>
    <property type="evidence" value="ECO:0007669"/>
    <property type="project" value="UniProtKB-KW"/>
</dbReference>
<organism evidence="1 2">
    <name type="scientific">Roseovarius ramblicola</name>
    <dbReference type="NCBI Taxonomy" id="2022336"/>
    <lineage>
        <taxon>Bacteria</taxon>
        <taxon>Pseudomonadati</taxon>
        <taxon>Pseudomonadota</taxon>
        <taxon>Alphaproteobacteria</taxon>
        <taxon>Rhodobacterales</taxon>
        <taxon>Roseobacteraceae</taxon>
        <taxon>Roseovarius</taxon>
    </lineage>
</organism>
<keyword evidence="2" id="KW-1185">Reference proteome</keyword>
<name>A0ABV5I3X1_9RHOB</name>
<evidence type="ECO:0000313" key="1">
    <source>
        <dbReference type="EMBL" id="MFB9151383.1"/>
    </source>
</evidence>